<keyword evidence="6 9" id="KW-0500">Molybdenum</keyword>
<dbReference type="GO" id="GO:0061599">
    <property type="term" value="F:molybdopterin molybdotransferase activity"/>
    <property type="evidence" value="ECO:0007669"/>
    <property type="project" value="UniProtKB-UniRule"/>
</dbReference>
<accession>A0A174ISN7</accession>
<dbReference type="InterPro" id="IPR038987">
    <property type="entry name" value="MoeA-like"/>
</dbReference>
<comment type="pathway">
    <text evidence="2 9">Cofactor biosynthesis; molybdopterin biosynthesis.</text>
</comment>
<sequence>MDTRKTGSEGEERVTLERAVRLLLDHCSIIAETERCSVLDCTGRILADDVYAKGDQPPFDRSPVDGYACRSCDITDASSENPVYLEVVEEIDAGSWPTRAVGSGQAARIMTGAPIPAGADCCIYQEKTDYGETCVAVFQGCPRHGNYCFRGEDIQAGTAVLKRGTRLTYVEAGILAGLGLCEVTVYRKIRAAVLASGDELTEPGQPLQPGKIYDSNLYFLAVRLRELGIEVPVCRRVPDSEAEMAEALGDACQKADLVITTGGVSVGKRDIMHQALAMAGARRLFWKILIKPGMPTIGSVLNGTPVISLSGNPFGALADFELLCRPAFESMTGDSFYAPRMRKAILSRGFLKSSPSRRFLRGRFENGEVWIPEVKKHASGILSSMAGCNCLVDISAGTERIEAGESVTICDLSLDR</sequence>
<evidence type="ECO:0000256" key="7">
    <source>
        <dbReference type="ARBA" id="ARBA00023150"/>
    </source>
</evidence>
<evidence type="ECO:0000313" key="11">
    <source>
        <dbReference type="EMBL" id="CUO89451.1"/>
    </source>
</evidence>
<dbReference type="GO" id="GO:0046872">
    <property type="term" value="F:metal ion binding"/>
    <property type="evidence" value="ECO:0007669"/>
    <property type="project" value="UniProtKB-UniRule"/>
</dbReference>
<evidence type="ECO:0000256" key="5">
    <source>
        <dbReference type="ARBA" id="ARBA00021108"/>
    </source>
</evidence>
<reference evidence="11 12" key="1">
    <citation type="submission" date="2015-09" db="EMBL/GenBank/DDBJ databases">
        <authorList>
            <consortium name="Pathogen Informatics"/>
        </authorList>
    </citation>
    <scope>NUCLEOTIDE SEQUENCE [LARGE SCALE GENOMIC DNA]</scope>
    <source>
        <strain evidence="11 12">2789STDY5608850</strain>
    </source>
</reference>
<comment type="cofactor">
    <cofactor evidence="9">
        <name>Mg(2+)</name>
        <dbReference type="ChEBI" id="CHEBI:18420"/>
    </cofactor>
</comment>
<comment type="function">
    <text evidence="1 9">Catalyzes the insertion of molybdate into adenylated molybdopterin with the concomitant release of AMP.</text>
</comment>
<dbReference type="UniPathway" id="UPA00344"/>
<dbReference type="InterPro" id="IPR005110">
    <property type="entry name" value="MoeA_linker/N"/>
</dbReference>
<dbReference type="SUPFAM" id="SSF53218">
    <property type="entry name" value="Molybdenum cofactor biosynthesis proteins"/>
    <property type="match status" value="1"/>
</dbReference>
<dbReference type="InterPro" id="IPR036688">
    <property type="entry name" value="MoeA_C_domain_IV_sf"/>
</dbReference>
<dbReference type="AlphaFoldDB" id="A0A174ISN7"/>
<dbReference type="InterPro" id="IPR005111">
    <property type="entry name" value="MoeA_C_domain_IV"/>
</dbReference>
<keyword evidence="9" id="KW-0479">Metal-binding</keyword>
<comment type="catalytic activity">
    <reaction evidence="8">
        <text>adenylyl-molybdopterin + molybdate = Mo-molybdopterin + AMP + H(+)</text>
        <dbReference type="Rhea" id="RHEA:35047"/>
        <dbReference type="ChEBI" id="CHEBI:15378"/>
        <dbReference type="ChEBI" id="CHEBI:36264"/>
        <dbReference type="ChEBI" id="CHEBI:62727"/>
        <dbReference type="ChEBI" id="CHEBI:71302"/>
        <dbReference type="ChEBI" id="CHEBI:456215"/>
        <dbReference type="EC" id="2.10.1.1"/>
    </reaction>
</comment>
<dbReference type="Pfam" id="PF00994">
    <property type="entry name" value="MoCF_biosynth"/>
    <property type="match status" value="1"/>
</dbReference>
<dbReference type="PANTHER" id="PTHR10192">
    <property type="entry name" value="MOLYBDOPTERIN BIOSYNTHESIS PROTEIN"/>
    <property type="match status" value="1"/>
</dbReference>
<protein>
    <recommendedName>
        <fullName evidence="5 9">Molybdopterin molybdenumtransferase</fullName>
        <ecNumber evidence="4 9">2.10.1.1</ecNumber>
    </recommendedName>
</protein>
<feature type="domain" description="MoaB/Mog" evidence="10">
    <location>
        <begin position="192"/>
        <end position="330"/>
    </location>
</feature>
<dbReference type="GO" id="GO:0006777">
    <property type="term" value="P:Mo-molybdopterin cofactor biosynthetic process"/>
    <property type="evidence" value="ECO:0007669"/>
    <property type="project" value="UniProtKB-UniRule"/>
</dbReference>
<comment type="similarity">
    <text evidence="3 9">Belongs to the MoeA family.</text>
</comment>
<evidence type="ECO:0000256" key="3">
    <source>
        <dbReference type="ARBA" id="ARBA00010763"/>
    </source>
</evidence>
<keyword evidence="9" id="KW-0460">Magnesium</keyword>
<keyword evidence="9 11" id="KW-0808">Transferase</keyword>
<dbReference type="Gene3D" id="3.90.105.10">
    <property type="entry name" value="Molybdopterin biosynthesis moea protein, domain 2"/>
    <property type="match status" value="1"/>
</dbReference>
<gene>
    <name evidence="11" type="primary">moeA3</name>
    <name evidence="11" type="ORF">ERS852407_04328</name>
</gene>
<evidence type="ECO:0000256" key="6">
    <source>
        <dbReference type="ARBA" id="ARBA00022505"/>
    </source>
</evidence>
<dbReference type="NCBIfam" id="NF045515">
    <property type="entry name" value="Glp_gephyrin"/>
    <property type="match status" value="1"/>
</dbReference>
<dbReference type="Proteomes" id="UP000095651">
    <property type="component" value="Unassembled WGS sequence"/>
</dbReference>
<dbReference type="NCBIfam" id="TIGR00177">
    <property type="entry name" value="molyb_syn"/>
    <property type="match status" value="1"/>
</dbReference>
<dbReference type="SUPFAM" id="SSF63882">
    <property type="entry name" value="MoeA N-terminal region -like"/>
    <property type="match status" value="1"/>
</dbReference>
<evidence type="ECO:0000256" key="1">
    <source>
        <dbReference type="ARBA" id="ARBA00002901"/>
    </source>
</evidence>
<name>A0A174ISN7_9FIRM</name>
<dbReference type="Gene3D" id="3.40.980.10">
    <property type="entry name" value="MoaB/Mog-like domain"/>
    <property type="match status" value="1"/>
</dbReference>
<dbReference type="CDD" id="cd00887">
    <property type="entry name" value="MoeA"/>
    <property type="match status" value="1"/>
</dbReference>
<dbReference type="EMBL" id="CYZE01000013">
    <property type="protein sequence ID" value="CUO89451.1"/>
    <property type="molecule type" value="Genomic_DNA"/>
</dbReference>
<evidence type="ECO:0000256" key="4">
    <source>
        <dbReference type="ARBA" id="ARBA00013269"/>
    </source>
</evidence>
<dbReference type="Gene3D" id="2.170.190.11">
    <property type="entry name" value="Molybdopterin biosynthesis moea protein, domain 3"/>
    <property type="match status" value="1"/>
</dbReference>
<dbReference type="Pfam" id="PF03454">
    <property type="entry name" value="MoeA_C"/>
    <property type="match status" value="1"/>
</dbReference>
<dbReference type="RefSeq" id="WP_055658274.1">
    <property type="nucleotide sequence ID" value="NZ_CABIXC010000013.1"/>
</dbReference>
<organism evidence="11 12">
    <name type="scientific">Hungatella hathewayi</name>
    <dbReference type="NCBI Taxonomy" id="154046"/>
    <lineage>
        <taxon>Bacteria</taxon>
        <taxon>Bacillati</taxon>
        <taxon>Bacillota</taxon>
        <taxon>Clostridia</taxon>
        <taxon>Lachnospirales</taxon>
        <taxon>Lachnospiraceae</taxon>
        <taxon>Hungatella</taxon>
    </lineage>
</organism>
<dbReference type="SUPFAM" id="SSF63867">
    <property type="entry name" value="MoeA C-terminal domain-like"/>
    <property type="match status" value="1"/>
</dbReference>
<dbReference type="EC" id="2.10.1.1" evidence="4 9"/>
<dbReference type="GO" id="GO:0005829">
    <property type="term" value="C:cytosol"/>
    <property type="evidence" value="ECO:0007669"/>
    <property type="project" value="TreeGrafter"/>
</dbReference>
<dbReference type="Pfam" id="PF03453">
    <property type="entry name" value="MoeA_N"/>
    <property type="match status" value="1"/>
</dbReference>
<evidence type="ECO:0000259" key="10">
    <source>
        <dbReference type="SMART" id="SM00852"/>
    </source>
</evidence>
<keyword evidence="7 9" id="KW-0501">Molybdenum cofactor biosynthesis</keyword>
<dbReference type="PANTHER" id="PTHR10192:SF5">
    <property type="entry name" value="GEPHYRIN"/>
    <property type="match status" value="1"/>
</dbReference>
<evidence type="ECO:0000256" key="2">
    <source>
        <dbReference type="ARBA" id="ARBA00005046"/>
    </source>
</evidence>
<evidence type="ECO:0000256" key="8">
    <source>
        <dbReference type="ARBA" id="ARBA00047317"/>
    </source>
</evidence>
<dbReference type="SMART" id="SM00852">
    <property type="entry name" value="MoCF_biosynth"/>
    <property type="match status" value="1"/>
</dbReference>
<dbReference type="InterPro" id="IPR036425">
    <property type="entry name" value="MoaB/Mog-like_dom_sf"/>
</dbReference>
<dbReference type="InterPro" id="IPR036135">
    <property type="entry name" value="MoeA_linker/N_sf"/>
</dbReference>
<evidence type="ECO:0000256" key="9">
    <source>
        <dbReference type="RuleBase" id="RU365090"/>
    </source>
</evidence>
<evidence type="ECO:0000313" key="12">
    <source>
        <dbReference type="Proteomes" id="UP000095651"/>
    </source>
</evidence>
<dbReference type="Gene3D" id="2.40.340.10">
    <property type="entry name" value="MoeA, C-terminal, domain IV"/>
    <property type="match status" value="1"/>
</dbReference>
<proteinExistence type="inferred from homology"/>
<dbReference type="InterPro" id="IPR001453">
    <property type="entry name" value="MoaB/Mog_dom"/>
</dbReference>